<dbReference type="Pfam" id="PF05179">
    <property type="entry name" value="CDC73_C"/>
    <property type="match status" value="1"/>
</dbReference>
<dbReference type="PANTHER" id="PTHR12466:SF8">
    <property type="entry name" value="PARAFIBROMIN"/>
    <property type="match status" value="1"/>
</dbReference>
<dbReference type="PANTHER" id="PTHR12466">
    <property type="entry name" value="CDC73 DOMAIN PROTEIN"/>
    <property type="match status" value="1"/>
</dbReference>
<dbReference type="InterPro" id="IPR031336">
    <property type="entry name" value="CDC73_C"/>
</dbReference>
<accession>S0AZD4</accession>
<dbReference type="EMBL" id="AK422356">
    <property type="protein sequence ID" value="BAN40840.1"/>
    <property type="molecule type" value="mRNA"/>
</dbReference>
<evidence type="ECO:0000256" key="4">
    <source>
        <dbReference type="ARBA" id="ARBA00023242"/>
    </source>
</evidence>
<evidence type="ECO:0000259" key="5">
    <source>
        <dbReference type="Pfam" id="PF05179"/>
    </source>
</evidence>
<dbReference type="AlphaFoldDB" id="S0AZD4"/>
<dbReference type="GO" id="GO:0006368">
    <property type="term" value="P:transcription elongation by RNA polymerase II"/>
    <property type="evidence" value="ECO:0007669"/>
    <property type="project" value="InterPro"/>
</dbReference>
<evidence type="ECO:0000256" key="1">
    <source>
        <dbReference type="ARBA" id="ARBA00004123"/>
    </source>
</evidence>
<keyword evidence="4" id="KW-0539">Nucleus</keyword>
<dbReference type="VEuPathDB" id="AmoebaDB:EIN_054880"/>
<reference evidence="6" key="1">
    <citation type="submission" date="2012-06" db="EMBL/GenBank/DDBJ databases">
        <title>Short 5' UTR of Entamoeba genes.</title>
        <authorList>
            <person name="Hiranuka K."/>
            <person name="Kumagai M."/>
            <person name="Wakaguri H."/>
            <person name="Suzuki Y."/>
            <person name="Sugano S."/>
            <person name="Watanabe J."/>
            <person name="Makioka A."/>
        </authorList>
    </citation>
    <scope>NUCLEOTIDE SEQUENCE</scope>
    <source>
        <strain evidence="6">IP1</strain>
    </source>
</reference>
<dbReference type="InterPro" id="IPR007852">
    <property type="entry name" value="Cdc73/Parafibromin"/>
</dbReference>
<evidence type="ECO:0000256" key="3">
    <source>
        <dbReference type="ARBA" id="ARBA00023163"/>
    </source>
</evidence>
<comment type="similarity">
    <text evidence="2">Belongs to the CDC73 family.</text>
</comment>
<dbReference type="GO" id="GO:0016593">
    <property type="term" value="C:Cdc73/Paf1 complex"/>
    <property type="evidence" value="ECO:0007669"/>
    <property type="project" value="InterPro"/>
</dbReference>
<proteinExistence type="evidence at transcript level"/>
<evidence type="ECO:0000256" key="2">
    <source>
        <dbReference type="ARBA" id="ARBA00010427"/>
    </source>
</evidence>
<dbReference type="Gene3D" id="3.40.50.11990">
    <property type="entry name" value="RNA polymerase II accessory factor, Cdc73 C-terminal domain"/>
    <property type="match status" value="1"/>
</dbReference>
<evidence type="ECO:0000313" key="6">
    <source>
        <dbReference type="EMBL" id="BAN40840.1"/>
    </source>
</evidence>
<keyword evidence="3" id="KW-0804">Transcription</keyword>
<dbReference type="GO" id="GO:0032968">
    <property type="term" value="P:positive regulation of transcription elongation by RNA polymerase II"/>
    <property type="evidence" value="ECO:0007669"/>
    <property type="project" value="TreeGrafter"/>
</dbReference>
<comment type="subcellular location">
    <subcellularLocation>
        <location evidence="1">Nucleus</location>
    </subcellularLocation>
</comment>
<name>S0AZD4_ENTIV</name>
<feature type="domain" description="Cell division control protein 73 C-terminal" evidence="5">
    <location>
        <begin position="94"/>
        <end position="229"/>
    </location>
</feature>
<protein>
    <recommendedName>
        <fullName evidence="5">Cell division control protein 73 C-terminal domain-containing protein</fullName>
    </recommendedName>
</protein>
<sequence>MDGVKEAEVRKEYENVQKDRIEDIPNVISPLSKETQDKMKEVFSREKKTMGMRQMMSSKTDLTDLKNKLYQCFMMSTSKDRPRQEYQYREGGYIIMPSVSAPVVLDNVYKLLNDAEYIPQEDARRIKDSHVDIVHRDTVYHFVEKLPKNVGDNELIAVFVIGQSWQFRGFPIKDPYKFLERYLGFYVRLDSKEWPRDPWLKDCTIVNLDSNDQRNWKDCKDMFWRTLDDYLERRKR</sequence>
<organism evidence="6">
    <name type="scientific">Entamoeba invadens</name>
    <dbReference type="NCBI Taxonomy" id="33085"/>
    <lineage>
        <taxon>Eukaryota</taxon>
        <taxon>Amoebozoa</taxon>
        <taxon>Evosea</taxon>
        <taxon>Archamoebae</taxon>
        <taxon>Mastigamoebida</taxon>
        <taxon>Entamoebidae</taxon>
        <taxon>Entamoeba</taxon>
    </lineage>
</organism>
<dbReference type="InterPro" id="IPR038103">
    <property type="entry name" value="CDC73_C_sf"/>
</dbReference>
<dbReference type="GO" id="GO:0000993">
    <property type="term" value="F:RNA polymerase II complex binding"/>
    <property type="evidence" value="ECO:0007669"/>
    <property type="project" value="TreeGrafter"/>
</dbReference>